<dbReference type="PROSITE" id="PS51819">
    <property type="entry name" value="VOC"/>
    <property type="match status" value="1"/>
</dbReference>
<dbReference type="RefSeq" id="WP_176247636.1">
    <property type="nucleotide sequence ID" value="NZ_FXBL01000004.1"/>
</dbReference>
<evidence type="ECO:0000256" key="1">
    <source>
        <dbReference type="ARBA" id="ARBA00022723"/>
    </source>
</evidence>
<evidence type="ECO:0000259" key="2">
    <source>
        <dbReference type="PROSITE" id="PS51819"/>
    </source>
</evidence>
<keyword evidence="1" id="KW-0479">Metal-binding</keyword>
<dbReference type="Proteomes" id="UP000193083">
    <property type="component" value="Unassembled WGS sequence"/>
</dbReference>
<dbReference type="GO" id="GO:0046872">
    <property type="term" value="F:metal ion binding"/>
    <property type="evidence" value="ECO:0007669"/>
    <property type="project" value="UniProtKB-KW"/>
</dbReference>
<feature type="domain" description="VOC" evidence="2">
    <location>
        <begin position="4"/>
        <end position="124"/>
    </location>
</feature>
<keyword evidence="4" id="KW-1185">Reference proteome</keyword>
<dbReference type="PANTHER" id="PTHR43048">
    <property type="entry name" value="METHYLMALONYL-COA EPIMERASE"/>
    <property type="match status" value="1"/>
</dbReference>
<dbReference type="GO" id="GO:0004493">
    <property type="term" value="F:methylmalonyl-CoA epimerase activity"/>
    <property type="evidence" value="ECO:0007669"/>
    <property type="project" value="TreeGrafter"/>
</dbReference>
<evidence type="ECO:0000313" key="4">
    <source>
        <dbReference type="Proteomes" id="UP000193083"/>
    </source>
</evidence>
<accession>A0A1X7PSS0</accession>
<dbReference type="InterPro" id="IPR029068">
    <property type="entry name" value="Glyas_Bleomycin-R_OHBP_Dase"/>
</dbReference>
<dbReference type="SUPFAM" id="SSF54593">
    <property type="entry name" value="Glyoxalase/Bleomycin resistance protein/Dihydroxybiphenyl dioxygenase"/>
    <property type="match status" value="1"/>
</dbReference>
<dbReference type="Pfam" id="PF00903">
    <property type="entry name" value="Glyoxalase"/>
    <property type="match status" value="1"/>
</dbReference>
<sequence>MTGQLDHIGIFVESLEKAIPFYQTVIGQGAPVIKEVPELGLRLAFFHRQGGLPVELVEASGKSEMRHGDVVVALEVDDLEAEIARLKAAGIKAYHQKPTKNLPLHRGWITKGDGHGTIVELCPKGEVERFVLGGAR</sequence>
<dbReference type="InterPro" id="IPR051785">
    <property type="entry name" value="MMCE/EMCE_epimerase"/>
</dbReference>
<name>A0A1X7PSS0_9HYPH</name>
<organism evidence="3 4">
    <name type="scientific">Mesorhizobium australicum</name>
    <dbReference type="NCBI Taxonomy" id="536018"/>
    <lineage>
        <taxon>Bacteria</taxon>
        <taxon>Pseudomonadati</taxon>
        <taxon>Pseudomonadota</taxon>
        <taxon>Alphaproteobacteria</taxon>
        <taxon>Hyphomicrobiales</taxon>
        <taxon>Phyllobacteriaceae</taxon>
        <taxon>Mesorhizobium</taxon>
    </lineage>
</organism>
<dbReference type="PANTHER" id="PTHR43048:SF3">
    <property type="entry name" value="METHYLMALONYL-COA EPIMERASE, MITOCHONDRIAL"/>
    <property type="match status" value="1"/>
</dbReference>
<dbReference type="GO" id="GO:0046491">
    <property type="term" value="P:L-methylmalonyl-CoA metabolic process"/>
    <property type="evidence" value="ECO:0007669"/>
    <property type="project" value="TreeGrafter"/>
</dbReference>
<evidence type="ECO:0000313" key="3">
    <source>
        <dbReference type="EMBL" id="SMH54558.1"/>
    </source>
</evidence>
<dbReference type="InterPro" id="IPR004360">
    <property type="entry name" value="Glyas_Fos-R_dOase_dom"/>
</dbReference>
<dbReference type="InterPro" id="IPR037523">
    <property type="entry name" value="VOC_core"/>
</dbReference>
<dbReference type="EMBL" id="FXBL01000004">
    <property type="protein sequence ID" value="SMH54558.1"/>
    <property type="molecule type" value="Genomic_DNA"/>
</dbReference>
<gene>
    <name evidence="3" type="ORF">SAMN02982922_5115</name>
</gene>
<reference evidence="3 4" key="1">
    <citation type="submission" date="2017-04" db="EMBL/GenBank/DDBJ databases">
        <authorList>
            <person name="Afonso C.L."/>
            <person name="Miller P.J."/>
            <person name="Scott M.A."/>
            <person name="Spackman E."/>
            <person name="Goraichik I."/>
            <person name="Dimitrov K.M."/>
            <person name="Suarez D.L."/>
            <person name="Swayne D.E."/>
        </authorList>
    </citation>
    <scope>NUCLEOTIDE SEQUENCE [LARGE SCALE GENOMIC DNA]</scope>
    <source>
        <strain evidence="3 4">B5P</strain>
    </source>
</reference>
<proteinExistence type="predicted"/>
<dbReference type="AlphaFoldDB" id="A0A1X7PSS0"/>
<protein>
    <submittedName>
        <fullName evidence="3">Methylmalonyl-CoA epimerase</fullName>
    </submittedName>
</protein>
<dbReference type="Gene3D" id="3.10.180.10">
    <property type="entry name" value="2,3-Dihydroxybiphenyl 1,2-Dioxygenase, domain 1"/>
    <property type="match status" value="1"/>
</dbReference>